<evidence type="ECO:0000256" key="1">
    <source>
        <dbReference type="ARBA" id="ARBA00007320"/>
    </source>
</evidence>
<dbReference type="PANTHER" id="PTHR12934">
    <property type="entry name" value="50S RIBOSOMAL PROTEIN L15"/>
    <property type="match status" value="1"/>
</dbReference>
<dbReference type="NCBIfam" id="TIGR01071">
    <property type="entry name" value="rplO_bact"/>
    <property type="match status" value="1"/>
</dbReference>
<comment type="function">
    <text evidence="4">Binds to the 23S rRNA.</text>
</comment>
<dbReference type="AlphaFoldDB" id="A0A2P8E814"/>
<dbReference type="GO" id="GO:0006412">
    <property type="term" value="P:translation"/>
    <property type="evidence" value="ECO:0007669"/>
    <property type="project" value="UniProtKB-UniRule"/>
</dbReference>
<evidence type="ECO:0000313" key="8">
    <source>
        <dbReference type="EMBL" id="PSL05567.1"/>
    </source>
</evidence>
<sequence length="148" mass="15568">MKLHTLKPAEGSVKSRKRVGRGPGSGKGGTSTRGHKGAKSRSGYKSKLGFEGGQMPLQRRVPKFGFKSLNKVVNKPINLSVLQELAAQHNLDTISVETLVAHGLVSKNDVVKVLGSGELTAKLNVSAHSFSASAVEAIEKVGGTVNKL</sequence>
<dbReference type="InterPro" id="IPR036227">
    <property type="entry name" value="Ribosomal_uL15/eL18_sf"/>
</dbReference>
<dbReference type="InterPro" id="IPR021131">
    <property type="entry name" value="Ribosomal_uL15/eL18"/>
</dbReference>
<proteinExistence type="inferred from homology"/>
<organism evidence="8 9">
    <name type="scientific">Cecembia rubra</name>
    <dbReference type="NCBI Taxonomy" id="1485585"/>
    <lineage>
        <taxon>Bacteria</taxon>
        <taxon>Pseudomonadati</taxon>
        <taxon>Bacteroidota</taxon>
        <taxon>Cytophagia</taxon>
        <taxon>Cytophagales</taxon>
        <taxon>Cyclobacteriaceae</taxon>
        <taxon>Cecembia</taxon>
    </lineage>
</organism>
<dbReference type="Gene3D" id="3.100.10.10">
    <property type="match status" value="1"/>
</dbReference>
<comment type="similarity">
    <text evidence="1 4 5">Belongs to the universal ribosomal protein uL15 family.</text>
</comment>
<keyword evidence="9" id="KW-1185">Reference proteome</keyword>
<evidence type="ECO:0000256" key="6">
    <source>
        <dbReference type="SAM" id="MobiDB-lite"/>
    </source>
</evidence>
<feature type="compositionally biased region" description="Basic residues" evidence="6">
    <location>
        <begin position="33"/>
        <end position="44"/>
    </location>
</feature>
<evidence type="ECO:0000256" key="4">
    <source>
        <dbReference type="HAMAP-Rule" id="MF_01341"/>
    </source>
</evidence>
<dbReference type="HAMAP" id="MF_01341">
    <property type="entry name" value="Ribosomal_uL15"/>
    <property type="match status" value="1"/>
</dbReference>
<feature type="domain" description="Large ribosomal subunit protein uL15/eL18" evidence="7">
    <location>
        <begin position="76"/>
        <end position="145"/>
    </location>
</feature>
<accession>A0A2P8E814</accession>
<evidence type="ECO:0000256" key="2">
    <source>
        <dbReference type="ARBA" id="ARBA00022980"/>
    </source>
</evidence>
<evidence type="ECO:0000259" key="7">
    <source>
        <dbReference type="Pfam" id="PF00828"/>
    </source>
</evidence>
<evidence type="ECO:0000256" key="3">
    <source>
        <dbReference type="ARBA" id="ARBA00023274"/>
    </source>
</evidence>
<dbReference type="PANTHER" id="PTHR12934:SF11">
    <property type="entry name" value="LARGE RIBOSOMAL SUBUNIT PROTEIN UL15M"/>
    <property type="match status" value="1"/>
</dbReference>
<evidence type="ECO:0000256" key="5">
    <source>
        <dbReference type="RuleBase" id="RU003888"/>
    </source>
</evidence>
<reference evidence="8 9" key="1">
    <citation type="submission" date="2018-03" db="EMBL/GenBank/DDBJ databases">
        <title>Genomic Encyclopedia of Archaeal and Bacterial Type Strains, Phase II (KMG-II): from individual species to whole genera.</title>
        <authorList>
            <person name="Goeker M."/>
        </authorList>
    </citation>
    <scope>NUCLEOTIDE SEQUENCE [LARGE SCALE GENOMIC DNA]</scope>
    <source>
        <strain evidence="8 9">DSM 28057</strain>
    </source>
</reference>
<dbReference type="EMBL" id="PYGF01000003">
    <property type="protein sequence ID" value="PSL05567.1"/>
    <property type="molecule type" value="Genomic_DNA"/>
</dbReference>
<gene>
    <name evidence="4" type="primary">rplO</name>
    <name evidence="8" type="ORF">CLV48_10377</name>
</gene>
<dbReference type="OrthoDB" id="9810293at2"/>
<keyword evidence="2 4" id="KW-0689">Ribosomal protein</keyword>
<comment type="subunit">
    <text evidence="4">Part of the 50S ribosomal subunit.</text>
</comment>
<dbReference type="Pfam" id="PF00828">
    <property type="entry name" value="Ribosomal_L27A"/>
    <property type="match status" value="1"/>
</dbReference>
<keyword evidence="4" id="KW-0699">rRNA-binding</keyword>
<name>A0A2P8E814_9BACT</name>
<feature type="region of interest" description="Disordered" evidence="6">
    <location>
        <begin position="1"/>
        <end position="52"/>
    </location>
</feature>
<dbReference type="InterPro" id="IPR005749">
    <property type="entry name" value="Ribosomal_uL15_bac-type"/>
</dbReference>
<dbReference type="GO" id="GO:0019843">
    <property type="term" value="F:rRNA binding"/>
    <property type="evidence" value="ECO:0007669"/>
    <property type="project" value="UniProtKB-UniRule"/>
</dbReference>
<dbReference type="Proteomes" id="UP000240708">
    <property type="component" value="Unassembled WGS sequence"/>
</dbReference>
<dbReference type="GO" id="GO:0022625">
    <property type="term" value="C:cytosolic large ribosomal subunit"/>
    <property type="evidence" value="ECO:0007669"/>
    <property type="project" value="TreeGrafter"/>
</dbReference>
<keyword evidence="4" id="KW-0694">RNA-binding</keyword>
<feature type="compositionally biased region" description="Gly residues" evidence="6">
    <location>
        <begin position="21"/>
        <end position="31"/>
    </location>
</feature>
<protein>
    <recommendedName>
        <fullName evidence="4">Large ribosomal subunit protein uL15</fullName>
    </recommendedName>
</protein>
<comment type="caution">
    <text evidence="8">The sequence shown here is derived from an EMBL/GenBank/DDBJ whole genome shotgun (WGS) entry which is preliminary data.</text>
</comment>
<dbReference type="InterPro" id="IPR001196">
    <property type="entry name" value="Ribosomal_uL15_CS"/>
</dbReference>
<dbReference type="InterPro" id="IPR030878">
    <property type="entry name" value="Ribosomal_uL15"/>
</dbReference>
<dbReference type="PROSITE" id="PS00475">
    <property type="entry name" value="RIBOSOMAL_L15"/>
    <property type="match status" value="1"/>
</dbReference>
<keyword evidence="3 4" id="KW-0687">Ribonucleoprotein</keyword>
<dbReference type="SUPFAM" id="SSF52080">
    <property type="entry name" value="Ribosomal proteins L15p and L18e"/>
    <property type="match status" value="1"/>
</dbReference>
<dbReference type="GO" id="GO:0003735">
    <property type="term" value="F:structural constituent of ribosome"/>
    <property type="evidence" value="ECO:0007669"/>
    <property type="project" value="InterPro"/>
</dbReference>
<dbReference type="RefSeq" id="WP_106566625.1">
    <property type="nucleotide sequence ID" value="NZ_JAUVYL010000031.1"/>
</dbReference>
<evidence type="ECO:0000313" key="9">
    <source>
        <dbReference type="Proteomes" id="UP000240708"/>
    </source>
</evidence>